<dbReference type="PANTHER" id="PTHR37984">
    <property type="entry name" value="PROTEIN CBG26694"/>
    <property type="match status" value="1"/>
</dbReference>
<dbReference type="Gene3D" id="3.10.10.10">
    <property type="entry name" value="HIV Type 1 Reverse Transcriptase, subunit A, domain 1"/>
    <property type="match status" value="1"/>
</dbReference>
<dbReference type="Pfam" id="PF17921">
    <property type="entry name" value="Integrase_H2C2"/>
    <property type="match status" value="1"/>
</dbReference>
<sequence length="1644" mass="189446">MLRKGQRIRLVARITSEIEEMVRTCPMCIEERTNRHQPLLPSELPSCPWEKVGVDLFTLKGQNYLLITDYYSSYPEIARLEDMTSASVIVHCKSIFARHGIPLEVRSDNGPQFGSLFKEFAQDYGFTHVTSSPRCPQSNGFIESFVKMVKERIGKSKDPYLALLAYRATPLANGFSPAELSMGRRIRTTIPTPTKQHQPPKLKNLKNQEAIQREKQKYYFDRAKGVRELPPLDVNDRVWLTDLKTPGVIISKADTPRSYMVDTPRGRVRRNRFHLLPTGQRSPGSPHYEPDEEPYINYPEANTHTSDAPTDVTDSSTSKEALYRTRSGRTVPPEPFNFSNPGDWPKWIRRFERFRQASGLINNPENEQVNMLVYCMGDNADDILLSCKIAIDQLENYNKVIECFESHFIPRRNIIYERARYNQRCQQEGEKVNEFITALHSLAEHCNFGMLHDELIRDRIVVGVRDRALSERMQLDTDLTLVKATLMAKQLESVKEQHSSLYQQDSIDQIKKMPNHIKETKRHEPKIRQFKSNQLGGSSHGCTRCGNSNNHDWKNCPAMNSYCSKCKKKSHYAKVCGSEAINEIKSEIAFLGSVEDNSKKWIVPIKVNNRQINFKIDTGADVNVLPLQYYFQSFQRIKLEKSDKILQGPNGIPLETVGMIHVKLQNKGQHLNSKIYIVDKLKQPLLSGETSEKLNIVRMIQQLSSNFLNPKREFPEIFNGLGHAKINYKISLQPDAKPYALYTPRRVPIPLMKQVKEQLEEMTRLGVIESVEEPTEWCAGMVAVSKPGGKIRICVDLTKLNQYIRRKNYPLPATEHILGQLGNACYFSKLDANSGFWQFGLAKESQKLTTFKTPFGRFFFKRIPFGITSAPEIFQRKMTQLLGKIEGVVCFMDDIVVYGSSLEEHNERVRQVLKKIQEEGMTLNPEKCQFGVKTVKFLGHTLSSEGLFIDEEKLDAITKMEAPRSTKELKSFLGMVNYLGKFIPNLADKLQPLNSLLSTKNEWVWDEPQKKSFNLLKQELVSRPNLALFDPSRTTIVSADASSFGLGGVLRQEQPDGSLKPIAYVSRTLSETEKRYSQIEKEGLAIVWTCDRLKDYVTGIKIHIETDHKPLIAIFTSKSLEDMTPRLQRLKMRMMRYSYQISHIAGKKQIVADMLSRKPMSKPHKDELEEELSAYIQSIEFPATEERLLEISRKQKEDSLCSQLAKYCMSGWPKNKREVDPALRGYWQFQEDLTYQNGLLLRGQRILIPKSLRKDILEKLHQGHFGINKCRSRAKESVWWLGFSQEIERMVSSCTKCLKERKPKHEPLMPSEFPIRPWQKVGMDLFYLNGRWYLIVCDYYSRYPEISLLQNLTAQEVISRLKSIFARHGTPETVRSDNGPQFQKVLGSEFSKFSKEWSFKHITSSPKSPQSNGFIEAIIKNIKQSFKKEEDCYLTLQAYRTMPLESGYSPAELLMGRRLRTSVPAIESSLMPRYLDSEALQEREKRRVINQKRLYDKRHDVHSLPPLQQGDSVWIRDQRIEGTVLHKSEEPRSYWVQTPQGKVRRNRLHLTPLPKMGSTMDASEDGQRQEQRNEETPTSTSTWLSRRCKDDQEQETEEDCPTPTASSTRDGRMQRDNQDQDPEKSLPSMPAVHTRYGRAVKIPR</sequence>
<dbReference type="InterPro" id="IPR000477">
    <property type="entry name" value="RT_dom"/>
</dbReference>
<dbReference type="SUPFAM" id="SSF53098">
    <property type="entry name" value="Ribonuclease H-like"/>
    <property type="match status" value="2"/>
</dbReference>
<dbReference type="Proteomes" id="UP001235939">
    <property type="component" value="Chromosome 02"/>
</dbReference>
<dbReference type="InterPro" id="IPR041577">
    <property type="entry name" value="RT_RNaseH_2"/>
</dbReference>
<dbReference type="InterPro" id="IPR050951">
    <property type="entry name" value="Retrovirus_Pol_polyprotein"/>
</dbReference>
<feature type="compositionally biased region" description="Basic and acidic residues" evidence="2">
    <location>
        <begin position="1565"/>
        <end position="1575"/>
    </location>
</feature>
<feature type="region of interest" description="Disordered" evidence="2">
    <location>
        <begin position="1531"/>
        <end position="1644"/>
    </location>
</feature>
<dbReference type="Pfam" id="PF00665">
    <property type="entry name" value="rve"/>
    <property type="match status" value="2"/>
</dbReference>
<feature type="region of interest" description="Disordered" evidence="2">
    <location>
        <begin position="275"/>
        <end position="318"/>
    </location>
</feature>
<feature type="non-terminal residue" evidence="5">
    <location>
        <position position="1"/>
    </location>
</feature>
<dbReference type="InterPro" id="IPR041588">
    <property type="entry name" value="Integrase_H2C2"/>
</dbReference>
<dbReference type="EMBL" id="CP092864">
    <property type="protein sequence ID" value="UYV63211.1"/>
    <property type="molecule type" value="Genomic_DNA"/>
</dbReference>
<dbReference type="Pfam" id="PF00078">
    <property type="entry name" value="RVT_1"/>
    <property type="match status" value="1"/>
</dbReference>
<evidence type="ECO:0000259" key="3">
    <source>
        <dbReference type="PROSITE" id="PS50878"/>
    </source>
</evidence>
<keyword evidence="6" id="KW-1185">Reference proteome</keyword>
<dbReference type="PROSITE" id="PS50994">
    <property type="entry name" value="INTEGRASE"/>
    <property type="match status" value="2"/>
</dbReference>
<feature type="domain" description="Integrase catalytic" evidence="4">
    <location>
        <begin position="1313"/>
        <end position="1480"/>
    </location>
</feature>
<dbReference type="Gene3D" id="1.10.340.70">
    <property type="match status" value="1"/>
</dbReference>
<dbReference type="Gene3D" id="3.30.420.10">
    <property type="entry name" value="Ribonuclease H-like superfamily/Ribonuclease H"/>
    <property type="match status" value="2"/>
</dbReference>
<dbReference type="SUPFAM" id="SSF56672">
    <property type="entry name" value="DNA/RNA polymerases"/>
    <property type="match status" value="1"/>
</dbReference>
<evidence type="ECO:0000256" key="1">
    <source>
        <dbReference type="ARBA" id="ARBA00012493"/>
    </source>
</evidence>
<accession>A0ABY6K4H3</accession>
<proteinExistence type="predicted"/>
<evidence type="ECO:0000313" key="6">
    <source>
        <dbReference type="Proteomes" id="UP001235939"/>
    </source>
</evidence>
<dbReference type="InterPro" id="IPR001584">
    <property type="entry name" value="Integrase_cat-core"/>
</dbReference>
<evidence type="ECO:0000259" key="4">
    <source>
        <dbReference type="PROSITE" id="PS50994"/>
    </source>
</evidence>
<dbReference type="InterPro" id="IPR012337">
    <property type="entry name" value="RNaseH-like_sf"/>
</dbReference>
<dbReference type="PROSITE" id="PS50878">
    <property type="entry name" value="RT_POL"/>
    <property type="match status" value="1"/>
</dbReference>
<feature type="compositionally biased region" description="Basic residues" evidence="2">
    <location>
        <begin position="1635"/>
        <end position="1644"/>
    </location>
</feature>
<organism evidence="5 6">
    <name type="scientific">Cordylochernes scorpioides</name>
    <dbReference type="NCBI Taxonomy" id="51811"/>
    <lineage>
        <taxon>Eukaryota</taxon>
        <taxon>Metazoa</taxon>
        <taxon>Ecdysozoa</taxon>
        <taxon>Arthropoda</taxon>
        <taxon>Chelicerata</taxon>
        <taxon>Arachnida</taxon>
        <taxon>Pseudoscorpiones</taxon>
        <taxon>Cheliferoidea</taxon>
        <taxon>Chernetidae</taxon>
        <taxon>Cordylochernes</taxon>
    </lineage>
</organism>
<dbReference type="CDD" id="cd09274">
    <property type="entry name" value="RNase_HI_RT_Ty3"/>
    <property type="match status" value="1"/>
</dbReference>
<dbReference type="PANTHER" id="PTHR37984:SF9">
    <property type="entry name" value="INTEGRASE CATALYTIC DOMAIN-CONTAINING PROTEIN"/>
    <property type="match status" value="1"/>
</dbReference>
<reference evidence="5 6" key="1">
    <citation type="submission" date="2022-01" db="EMBL/GenBank/DDBJ databases">
        <title>A chromosomal length assembly of Cordylochernes scorpioides.</title>
        <authorList>
            <person name="Zeh D."/>
            <person name="Zeh J."/>
        </authorList>
    </citation>
    <scope>NUCLEOTIDE SEQUENCE [LARGE SCALE GENOMIC DNA]</scope>
    <source>
        <strain evidence="5">IN4F17</strain>
        <tissue evidence="5">Whole Body</tissue>
    </source>
</reference>
<name>A0ABY6K4H3_9ARAC</name>
<gene>
    <name evidence="5" type="ORF">LAZ67_2003457</name>
</gene>
<dbReference type="EC" id="2.7.7.49" evidence="1"/>
<dbReference type="InterPro" id="IPR043128">
    <property type="entry name" value="Rev_trsase/Diguanyl_cyclase"/>
</dbReference>
<evidence type="ECO:0000313" key="5">
    <source>
        <dbReference type="EMBL" id="UYV63211.1"/>
    </source>
</evidence>
<dbReference type="InterPro" id="IPR021109">
    <property type="entry name" value="Peptidase_aspartic_dom_sf"/>
</dbReference>
<dbReference type="Gene3D" id="2.40.70.10">
    <property type="entry name" value="Acid Proteases"/>
    <property type="match status" value="1"/>
</dbReference>
<evidence type="ECO:0000256" key="2">
    <source>
        <dbReference type="SAM" id="MobiDB-lite"/>
    </source>
</evidence>
<dbReference type="Pfam" id="PF17919">
    <property type="entry name" value="RT_RNaseH_2"/>
    <property type="match status" value="1"/>
</dbReference>
<feature type="compositionally biased region" description="Basic and acidic residues" evidence="2">
    <location>
        <begin position="1609"/>
        <end position="1624"/>
    </location>
</feature>
<protein>
    <recommendedName>
        <fullName evidence="1">RNA-directed DNA polymerase</fullName>
        <ecNumber evidence="1">2.7.7.49</ecNumber>
    </recommendedName>
</protein>
<feature type="domain" description="Integrase catalytic" evidence="4">
    <location>
        <begin position="44"/>
        <end position="201"/>
    </location>
</feature>
<dbReference type="InterPro" id="IPR036397">
    <property type="entry name" value="RNaseH_sf"/>
</dbReference>
<dbReference type="SUPFAM" id="SSF50630">
    <property type="entry name" value="Acid proteases"/>
    <property type="match status" value="1"/>
</dbReference>
<feature type="domain" description="Reverse transcriptase" evidence="3">
    <location>
        <begin position="765"/>
        <end position="942"/>
    </location>
</feature>
<dbReference type="Gene3D" id="3.30.70.270">
    <property type="match status" value="2"/>
</dbReference>
<dbReference type="InterPro" id="IPR043502">
    <property type="entry name" value="DNA/RNA_pol_sf"/>
</dbReference>
<feature type="compositionally biased region" description="Polar residues" evidence="2">
    <location>
        <begin position="300"/>
        <end position="318"/>
    </location>
</feature>
<dbReference type="CDD" id="cd01647">
    <property type="entry name" value="RT_LTR"/>
    <property type="match status" value="1"/>
</dbReference>